<dbReference type="PANTHER" id="PTHR45841:SF1">
    <property type="entry name" value="MRNA TURNOVER PROTEIN 4 HOMOLOG"/>
    <property type="match status" value="1"/>
</dbReference>
<dbReference type="GO" id="GO:0000956">
    <property type="term" value="P:nuclear-transcribed mRNA catabolic process"/>
    <property type="evidence" value="ECO:0007669"/>
    <property type="project" value="TreeGrafter"/>
</dbReference>
<comment type="similarity">
    <text evidence="1">Belongs to the universal ribosomal protein uL10 family.</text>
</comment>
<dbReference type="GO" id="GO:0042273">
    <property type="term" value="P:ribosomal large subunit biogenesis"/>
    <property type="evidence" value="ECO:0007669"/>
    <property type="project" value="TreeGrafter"/>
</dbReference>
<dbReference type="GO" id="GO:0006364">
    <property type="term" value="P:rRNA processing"/>
    <property type="evidence" value="ECO:0007669"/>
    <property type="project" value="TreeGrafter"/>
</dbReference>
<feature type="domain" description="Large ribosomal subunit protein uL10-like insertion" evidence="2">
    <location>
        <begin position="85"/>
        <end position="158"/>
    </location>
</feature>
<dbReference type="InterPro" id="IPR051742">
    <property type="entry name" value="Ribosome_Assembly_uL10"/>
</dbReference>
<protein>
    <recommendedName>
        <fullName evidence="2">Large ribosomal subunit protein uL10-like insertion domain-containing protein</fullName>
    </recommendedName>
</protein>
<dbReference type="Gene3D" id="3.30.70.1730">
    <property type="match status" value="1"/>
</dbReference>
<dbReference type="InterPro" id="IPR040637">
    <property type="entry name" value="Ribosomal_uL10-like_insert"/>
</dbReference>
<evidence type="ECO:0000313" key="3">
    <source>
        <dbReference type="EMBL" id="CAD8942782.1"/>
    </source>
</evidence>
<gene>
    <name evidence="3" type="ORF">CTEN0397_LOCUS13849</name>
</gene>
<dbReference type="InterPro" id="IPR043164">
    <property type="entry name" value="Ribosomal_uL10-like_insert_sf"/>
</dbReference>
<dbReference type="EMBL" id="HBFW01021493">
    <property type="protein sequence ID" value="CAD8942782.1"/>
    <property type="molecule type" value="Transcribed_RNA"/>
</dbReference>
<dbReference type="Pfam" id="PF17777">
    <property type="entry name" value="RL10P_insert"/>
    <property type="match status" value="1"/>
</dbReference>
<dbReference type="PANTHER" id="PTHR45841">
    <property type="entry name" value="MRNA TURNOVER PROTEIN 4 MRTO4"/>
    <property type="match status" value="1"/>
</dbReference>
<evidence type="ECO:0000259" key="2">
    <source>
        <dbReference type="Pfam" id="PF17777"/>
    </source>
</evidence>
<name>A0A7S1GQ65_CYCTE</name>
<sequence>MRSNKFKDVRMHFREPDMEGKPSRIFLGKNKLLQIALGRTPEEEYSDNLRRVAKLISGSVGLLSTSRSRQDVESYFDELAESDFARAGSISPRVVSITNKMVEIHPVSMMEQFRKVGLPVEVKNGRLQLIGGRQDYVLCKEGEVLSAEKCKSLVHFGVKLAEFKVVLLCCWTSESGKFEMLA</sequence>
<dbReference type="GO" id="GO:0005730">
    <property type="term" value="C:nucleolus"/>
    <property type="evidence" value="ECO:0007669"/>
    <property type="project" value="TreeGrafter"/>
</dbReference>
<dbReference type="GO" id="GO:0030687">
    <property type="term" value="C:preribosome, large subunit precursor"/>
    <property type="evidence" value="ECO:0007669"/>
    <property type="project" value="TreeGrafter"/>
</dbReference>
<dbReference type="InterPro" id="IPR001790">
    <property type="entry name" value="Ribosomal_uL10"/>
</dbReference>
<evidence type="ECO:0000256" key="1">
    <source>
        <dbReference type="ARBA" id="ARBA00008889"/>
    </source>
</evidence>
<dbReference type="AlphaFoldDB" id="A0A7S1GQ65"/>
<organism evidence="3">
    <name type="scientific">Cyclophora tenuis</name>
    <name type="common">Marine diatom</name>
    <dbReference type="NCBI Taxonomy" id="216820"/>
    <lineage>
        <taxon>Eukaryota</taxon>
        <taxon>Sar</taxon>
        <taxon>Stramenopiles</taxon>
        <taxon>Ochrophyta</taxon>
        <taxon>Bacillariophyta</taxon>
        <taxon>Fragilariophyceae</taxon>
        <taxon>Fragilariophycidae</taxon>
        <taxon>Cyclophorales</taxon>
        <taxon>Cyclophoraceae</taxon>
        <taxon>Cyclophora</taxon>
    </lineage>
</organism>
<proteinExistence type="inferred from homology"/>
<accession>A0A7S1GQ65</accession>
<dbReference type="Gene3D" id="3.90.105.20">
    <property type="match status" value="1"/>
</dbReference>
<reference evidence="3" key="1">
    <citation type="submission" date="2021-01" db="EMBL/GenBank/DDBJ databases">
        <authorList>
            <person name="Corre E."/>
            <person name="Pelletier E."/>
            <person name="Niang G."/>
            <person name="Scheremetjew M."/>
            <person name="Finn R."/>
            <person name="Kale V."/>
            <person name="Holt S."/>
            <person name="Cochrane G."/>
            <person name="Meng A."/>
            <person name="Brown T."/>
            <person name="Cohen L."/>
        </authorList>
    </citation>
    <scope>NUCLEOTIDE SEQUENCE</scope>
    <source>
        <strain evidence="3">ECT3854</strain>
    </source>
</reference>
<dbReference type="Pfam" id="PF00466">
    <property type="entry name" value="Ribosomal_L10"/>
    <property type="match status" value="1"/>
</dbReference>
<dbReference type="InterPro" id="IPR043141">
    <property type="entry name" value="Ribosomal_uL10-like_sf"/>
</dbReference>
<dbReference type="GO" id="GO:0003723">
    <property type="term" value="F:RNA binding"/>
    <property type="evidence" value="ECO:0007669"/>
    <property type="project" value="TreeGrafter"/>
</dbReference>